<name>A0AA39YGA5_9PEZI</name>
<dbReference type="Gene3D" id="3.40.630.30">
    <property type="match status" value="1"/>
</dbReference>
<evidence type="ECO:0000256" key="2">
    <source>
        <dbReference type="ARBA" id="ARBA00022679"/>
    </source>
</evidence>
<dbReference type="AlphaFoldDB" id="A0AA39YGA5"/>
<proteinExistence type="inferred from homology"/>
<accession>A0AA39YGA5</accession>
<feature type="domain" description="N-acetyltransferase" evidence="4">
    <location>
        <begin position="3"/>
        <end position="163"/>
    </location>
</feature>
<keyword evidence="2" id="KW-0808">Transferase</keyword>
<keyword evidence="3" id="KW-0012">Acyltransferase</keyword>
<evidence type="ECO:0000259" key="4">
    <source>
        <dbReference type="Pfam" id="PF13302"/>
    </source>
</evidence>
<dbReference type="InterPro" id="IPR039135">
    <property type="entry name" value="NAT9-like"/>
</dbReference>
<reference evidence="5" key="1">
    <citation type="submission" date="2023-06" db="EMBL/GenBank/DDBJ databases">
        <title>Genome-scale phylogeny and comparative genomics of the fungal order Sordariales.</title>
        <authorList>
            <consortium name="Lawrence Berkeley National Laboratory"/>
            <person name="Hensen N."/>
            <person name="Bonometti L."/>
            <person name="Westerberg I."/>
            <person name="Brannstrom I.O."/>
            <person name="Guillou S."/>
            <person name="Cros-Aarteil S."/>
            <person name="Calhoun S."/>
            <person name="Haridas S."/>
            <person name="Kuo A."/>
            <person name="Mondo S."/>
            <person name="Pangilinan J."/>
            <person name="Riley R."/>
            <person name="Labutti K."/>
            <person name="Andreopoulos B."/>
            <person name="Lipzen A."/>
            <person name="Chen C."/>
            <person name="Yanf M."/>
            <person name="Daum C."/>
            <person name="Ng V."/>
            <person name="Clum A."/>
            <person name="Steindorff A."/>
            <person name="Ohm R."/>
            <person name="Martin F."/>
            <person name="Silar P."/>
            <person name="Natvig D."/>
            <person name="Lalanne C."/>
            <person name="Gautier V."/>
            <person name="Ament-Velasquez S.L."/>
            <person name="Kruys A."/>
            <person name="Hutchinson M.I."/>
            <person name="Powell A.J."/>
            <person name="Barry K."/>
            <person name="Miller A.N."/>
            <person name="Grigoriev I.V."/>
            <person name="Debuchy R."/>
            <person name="Gladieux P."/>
            <person name="Thoren M.H."/>
            <person name="Johannesson H."/>
        </authorList>
    </citation>
    <scope>NUCLEOTIDE SEQUENCE</scope>
    <source>
        <strain evidence="5">SMH2532-1</strain>
    </source>
</reference>
<evidence type="ECO:0000256" key="1">
    <source>
        <dbReference type="ARBA" id="ARBA00009342"/>
    </source>
</evidence>
<evidence type="ECO:0000256" key="3">
    <source>
        <dbReference type="ARBA" id="ARBA00023315"/>
    </source>
</evidence>
<dbReference type="InterPro" id="IPR016181">
    <property type="entry name" value="Acyl_CoA_acyltransferase"/>
</dbReference>
<comment type="caution">
    <text evidence="5">The sequence shown here is derived from an EMBL/GenBank/DDBJ whole genome shotgun (WGS) entry which is preliminary data.</text>
</comment>
<dbReference type="SUPFAM" id="SSF55729">
    <property type="entry name" value="Acyl-CoA N-acyltransferases (Nat)"/>
    <property type="match status" value="1"/>
</dbReference>
<protein>
    <submittedName>
        <fullName evidence="5">GNAT domain-containing protein</fullName>
    </submittedName>
</protein>
<dbReference type="EMBL" id="JAULSV010000002">
    <property type="protein sequence ID" value="KAK0651849.1"/>
    <property type="molecule type" value="Genomic_DNA"/>
</dbReference>
<gene>
    <name evidence="5" type="ORF">B0T16DRAFT_88469</name>
</gene>
<dbReference type="GO" id="GO:0008080">
    <property type="term" value="F:N-acetyltransferase activity"/>
    <property type="evidence" value="ECO:0007669"/>
    <property type="project" value="InterPro"/>
</dbReference>
<keyword evidence="6" id="KW-1185">Reference proteome</keyword>
<organism evidence="5 6">
    <name type="scientific">Cercophora newfieldiana</name>
    <dbReference type="NCBI Taxonomy" id="92897"/>
    <lineage>
        <taxon>Eukaryota</taxon>
        <taxon>Fungi</taxon>
        <taxon>Dikarya</taxon>
        <taxon>Ascomycota</taxon>
        <taxon>Pezizomycotina</taxon>
        <taxon>Sordariomycetes</taxon>
        <taxon>Sordariomycetidae</taxon>
        <taxon>Sordariales</taxon>
        <taxon>Lasiosphaeriaceae</taxon>
        <taxon>Cercophora</taxon>
    </lineage>
</organism>
<dbReference type="Proteomes" id="UP001174936">
    <property type="component" value="Unassembled WGS sequence"/>
</dbReference>
<dbReference type="Pfam" id="PF13302">
    <property type="entry name" value="Acetyltransf_3"/>
    <property type="match status" value="1"/>
</dbReference>
<comment type="similarity">
    <text evidence="1">Belongs to the acetyltransferase family. GNAT subfamily.</text>
</comment>
<sequence>MEDPAIQEATASDRLTLEEEYENQESWRASHDKLTFIICQPITPPPSNSVPILAGEVDAPEKMIGDVNFFLYPYDDDDDDTPGLCVGEVDIMIADTQDRGKGIGKAAVVAFLHYIFRNLDSVLAEYAQARDGDGSHQKLKMLMVKIKADNAQSIALFRGLGFTQEGDVNYFGEVKLVLREFGNITATIPDGYIELRYASDH</sequence>
<evidence type="ECO:0000313" key="5">
    <source>
        <dbReference type="EMBL" id="KAK0651849.1"/>
    </source>
</evidence>
<dbReference type="PANTHER" id="PTHR13256:SF16">
    <property type="entry name" value="ALPHA_BETA-TUBULIN-N-ACETYLTRANSFERASE 9"/>
    <property type="match status" value="1"/>
</dbReference>
<dbReference type="PANTHER" id="PTHR13256">
    <property type="entry name" value="N-ACETYLTRANSFERASE 9"/>
    <property type="match status" value="1"/>
</dbReference>
<dbReference type="InterPro" id="IPR000182">
    <property type="entry name" value="GNAT_dom"/>
</dbReference>
<evidence type="ECO:0000313" key="6">
    <source>
        <dbReference type="Proteomes" id="UP001174936"/>
    </source>
</evidence>